<name>A0A9D6L7D5_UNCEI</name>
<dbReference type="InterPro" id="IPR035952">
    <property type="entry name" value="Rhomboid-like_sf"/>
</dbReference>
<dbReference type="GO" id="GO:0004252">
    <property type="term" value="F:serine-type endopeptidase activity"/>
    <property type="evidence" value="ECO:0007669"/>
    <property type="project" value="InterPro"/>
</dbReference>
<dbReference type="PANTHER" id="PTHR43731:SF26">
    <property type="entry name" value="RHOMBOID-LIKE PROTEIN 10, CHLOROPLASTIC"/>
    <property type="match status" value="1"/>
</dbReference>
<dbReference type="Pfam" id="PF01694">
    <property type="entry name" value="Rhomboid"/>
    <property type="match status" value="1"/>
</dbReference>
<feature type="transmembrane region" description="Helical" evidence="5">
    <location>
        <begin position="129"/>
        <end position="148"/>
    </location>
</feature>
<feature type="transmembrane region" description="Helical" evidence="5">
    <location>
        <begin position="201"/>
        <end position="221"/>
    </location>
</feature>
<dbReference type="PANTHER" id="PTHR43731">
    <property type="entry name" value="RHOMBOID PROTEASE"/>
    <property type="match status" value="1"/>
</dbReference>
<dbReference type="AlphaFoldDB" id="A0A9D6L7D5"/>
<dbReference type="FunFam" id="1.20.1540.10:FF:000027">
    <property type="entry name" value="Rhomboid family intramembrane serine protease"/>
    <property type="match status" value="1"/>
</dbReference>
<evidence type="ECO:0000256" key="3">
    <source>
        <dbReference type="ARBA" id="ARBA00022989"/>
    </source>
</evidence>
<evidence type="ECO:0000259" key="6">
    <source>
        <dbReference type="Pfam" id="PF01694"/>
    </source>
</evidence>
<evidence type="ECO:0000313" key="7">
    <source>
        <dbReference type="EMBL" id="MBI3539209.1"/>
    </source>
</evidence>
<dbReference type="Gene3D" id="1.20.1540.10">
    <property type="entry name" value="Rhomboid-like"/>
    <property type="match status" value="1"/>
</dbReference>
<feature type="transmembrane region" description="Helical" evidence="5">
    <location>
        <begin position="155"/>
        <end position="181"/>
    </location>
</feature>
<feature type="domain" description="Peptidase S54 rhomboid" evidence="6">
    <location>
        <begin position="67"/>
        <end position="217"/>
    </location>
</feature>
<dbReference type="EMBL" id="JACQAY010000085">
    <property type="protein sequence ID" value="MBI3539209.1"/>
    <property type="molecule type" value="Genomic_DNA"/>
</dbReference>
<comment type="caution">
    <text evidence="7">The sequence shown here is derived from an EMBL/GenBank/DDBJ whole genome shotgun (WGS) entry which is preliminary data.</text>
</comment>
<dbReference type="GO" id="GO:0006508">
    <property type="term" value="P:proteolysis"/>
    <property type="evidence" value="ECO:0007669"/>
    <property type="project" value="UniProtKB-KW"/>
</dbReference>
<evidence type="ECO:0000256" key="4">
    <source>
        <dbReference type="ARBA" id="ARBA00023136"/>
    </source>
</evidence>
<reference evidence="7" key="1">
    <citation type="submission" date="2020-07" db="EMBL/GenBank/DDBJ databases">
        <title>Huge and variable diversity of episymbiotic CPR bacteria and DPANN archaea in groundwater ecosystems.</title>
        <authorList>
            <person name="He C.Y."/>
            <person name="Keren R."/>
            <person name="Whittaker M."/>
            <person name="Farag I.F."/>
            <person name="Doudna J."/>
            <person name="Cate J.H.D."/>
            <person name="Banfield J.F."/>
        </authorList>
    </citation>
    <scope>NUCLEOTIDE SEQUENCE</scope>
    <source>
        <strain evidence="7">NC_groundwater_928_Pr1_S-0.2um_72_17</strain>
    </source>
</reference>
<accession>A0A9D6L7D5</accession>
<evidence type="ECO:0000256" key="1">
    <source>
        <dbReference type="ARBA" id="ARBA00004141"/>
    </source>
</evidence>
<keyword evidence="7" id="KW-0645">Protease</keyword>
<comment type="subcellular location">
    <subcellularLocation>
        <location evidence="1">Membrane</location>
        <topology evidence="1">Multi-pass membrane protein</topology>
    </subcellularLocation>
</comment>
<organism evidence="7 8">
    <name type="scientific">Eiseniibacteriota bacterium</name>
    <dbReference type="NCBI Taxonomy" id="2212470"/>
    <lineage>
        <taxon>Bacteria</taxon>
        <taxon>Candidatus Eiseniibacteriota</taxon>
    </lineage>
</organism>
<protein>
    <submittedName>
        <fullName evidence="7">Rhomboid family intramembrane serine protease</fullName>
    </submittedName>
</protein>
<dbReference type="InterPro" id="IPR050925">
    <property type="entry name" value="Rhomboid_protease_S54"/>
</dbReference>
<keyword evidence="3 5" id="KW-1133">Transmembrane helix</keyword>
<evidence type="ECO:0000256" key="5">
    <source>
        <dbReference type="SAM" id="Phobius"/>
    </source>
</evidence>
<keyword evidence="7" id="KW-0378">Hydrolase</keyword>
<gene>
    <name evidence="7" type="ORF">HY076_02935</name>
</gene>
<keyword evidence="2 5" id="KW-0812">Transmembrane</keyword>
<evidence type="ECO:0000313" key="8">
    <source>
        <dbReference type="Proteomes" id="UP000807850"/>
    </source>
</evidence>
<dbReference type="SUPFAM" id="SSF144091">
    <property type="entry name" value="Rhomboid-like"/>
    <property type="match status" value="1"/>
</dbReference>
<evidence type="ECO:0000256" key="2">
    <source>
        <dbReference type="ARBA" id="ARBA00022692"/>
    </source>
</evidence>
<feature type="transmembrane region" description="Helical" evidence="5">
    <location>
        <begin position="15"/>
        <end position="32"/>
    </location>
</feature>
<dbReference type="GO" id="GO:0016020">
    <property type="term" value="C:membrane"/>
    <property type="evidence" value="ECO:0007669"/>
    <property type="project" value="UniProtKB-SubCell"/>
</dbReference>
<sequence>MIPLRDENPSLTTPFVTWFLVAANVVVFLVELGAGSDRAFVSQWAMIPARLTLAVRFGDEPITGPAITVLTSMFMHANWLHLLGNMWYLWIFGDNVEDRFGHFGFLLFYVAAGVVAATLHWATHADARVPTLGASGAIAGVLGAYLVAFPRARVVTLVPIVIVLRIITLPAVLVLGLWFVFQFLSGALTLGYGSQGGGVAWWAHIGGFAFGALVMLVASLVRPAPSRAWVE</sequence>
<dbReference type="Proteomes" id="UP000807850">
    <property type="component" value="Unassembled WGS sequence"/>
</dbReference>
<feature type="transmembrane region" description="Helical" evidence="5">
    <location>
        <begin position="103"/>
        <end position="123"/>
    </location>
</feature>
<keyword evidence="4 5" id="KW-0472">Membrane</keyword>
<proteinExistence type="predicted"/>
<dbReference type="InterPro" id="IPR022764">
    <property type="entry name" value="Peptidase_S54_rhomboid_dom"/>
</dbReference>